<evidence type="ECO:0000256" key="1">
    <source>
        <dbReference type="SAM" id="MobiDB-lite"/>
    </source>
</evidence>
<organism evidence="3 4">
    <name type="scientific">Candidula unifasciata</name>
    <dbReference type="NCBI Taxonomy" id="100452"/>
    <lineage>
        <taxon>Eukaryota</taxon>
        <taxon>Metazoa</taxon>
        <taxon>Spiralia</taxon>
        <taxon>Lophotrochozoa</taxon>
        <taxon>Mollusca</taxon>
        <taxon>Gastropoda</taxon>
        <taxon>Heterobranchia</taxon>
        <taxon>Euthyneura</taxon>
        <taxon>Panpulmonata</taxon>
        <taxon>Eupulmonata</taxon>
        <taxon>Stylommatophora</taxon>
        <taxon>Helicina</taxon>
        <taxon>Helicoidea</taxon>
        <taxon>Geomitridae</taxon>
        <taxon>Candidula</taxon>
    </lineage>
</organism>
<dbReference type="PANTHER" id="PTHR45672">
    <property type="entry name" value="PROTEIN DISULFIDE-ISOMERASE C17H9.14C-RELATED"/>
    <property type="match status" value="1"/>
</dbReference>
<dbReference type="InterPro" id="IPR036249">
    <property type="entry name" value="Thioredoxin-like_sf"/>
</dbReference>
<dbReference type="AlphaFoldDB" id="A0A8S4A7R7"/>
<comment type="caution">
    <text evidence="3">The sequence shown here is derived from an EMBL/GenBank/DDBJ whole genome shotgun (WGS) entry which is preliminary data.</text>
</comment>
<evidence type="ECO:0000313" key="4">
    <source>
        <dbReference type="Proteomes" id="UP000678393"/>
    </source>
</evidence>
<dbReference type="GO" id="GO:0006457">
    <property type="term" value="P:protein folding"/>
    <property type="evidence" value="ECO:0007669"/>
    <property type="project" value="TreeGrafter"/>
</dbReference>
<protein>
    <recommendedName>
        <fullName evidence="2">Thioredoxin domain-containing protein</fullName>
    </recommendedName>
</protein>
<dbReference type="InterPro" id="IPR013766">
    <property type="entry name" value="Thioredoxin_domain"/>
</dbReference>
<keyword evidence="4" id="KW-1185">Reference proteome</keyword>
<gene>
    <name evidence="3" type="ORF">CUNI_LOCUS20604</name>
</gene>
<dbReference type="Gene3D" id="3.40.30.10">
    <property type="entry name" value="Glutaredoxin"/>
    <property type="match status" value="1"/>
</dbReference>
<name>A0A8S4A7R7_9EUPU</name>
<dbReference type="GO" id="GO:0005783">
    <property type="term" value="C:endoplasmic reticulum"/>
    <property type="evidence" value="ECO:0007669"/>
    <property type="project" value="TreeGrafter"/>
</dbReference>
<evidence type="ECO:0000259" key="2">
    <source>
        <dbReference type="Pfam" id="PF00085"/>
    </source>
</evidence>
<proteinExistence type="predicted"/>
<accession>A0A8S4A7R7</accession>
<dbReference type="SUPFAM" id="SSF52833">
    <property type="entry name" value="Thioredoxin-like"/>
    <property type="match status" value="1"/>
</dbReference>
<dbReference type="OrthoDB" id="427280at2759"/>
<sequence length="146" mass="16309">METNMFESEPTKVSESAPQDQGDGLLNTKPDPYFNTRLVHSLNESNFGGFLWTKDAALVMFYNPCDSMSSVFKKDFAMAAGSTKRANHAFAAVNCDQQKQLCRVHDVFNTPTFVLFSKGNYVGSVKEVSKFRANSLRQYVETTSVP</sequence>
<dbReference type="GO" id="GO:0003756">
    <property type="term" value="F:protein disulfide isomerase activity"/>
    <property type="evidence" value="ECO:0007669"/>
    <property type="project" value="TreeGrafter"/>
</dbReference>
<feature type="domain" description="Thioredoxin" evidence="2">
    <location>
        <begin position="39"/>
        <end position="139"/>
    </location>
</feature>
<dbReference type="CDD" id="cd02961">
    <property type="entry name" value="PDI_a_family"/>
    <property type="match status" value="1"/>
</dbReference>
<dbReference type="InterPro" id="IPR051063">
    <property type="entry name" value="PDI"/>
</dbReference>
<dbReference type="EMBL" id="CAJHNH020007857">
    <property type="protein sequence ID" value="CAG5135046.1"/>
    <property type="molecule type" value="Genomic_DNA"/>
</dbReference>
<dbReference type="Proteomes" id="UP000678393">
    <property type="component" value="Unassembled WGS sequence"/>
</dbReference>
<dbReference type="Pfam" id="PF00085">
    <property type="entry name" value="Thioredoxin"/>
    <property type="match status" value="1"/>
</dbReference>
<evidence type="ECO:0000313" key="3">
    <source>
        <dbReference type="EMBL" id="CAG5135046.1"/>
    </source>
</evidence>
<feature type="compositionally biased region" description="Polar residues" evidence="1">
    <location>
        <begin position="1"/>
        <end position="19"/>
    </location>
</feature>
<feature type="region of interest" description="Disordered" evidence="1">
    <location>
        <begin position="1"/>
        <end position="27"/>
    </location>
</feature>
<reference evidence="3" key="1">
    <citation type="submission" date="2021-04" db="EMBL/GenBank/DDBJ databases">
        <authorList>
            <consortium name="Molecular Ecology Group"/>
        </authorList>
    </citation>
    <scope>NUCLEOTIDE SEQUENCE</scope>
</reference>